<dbReference type="VEuPathDB" id="FungiDB:FOMG_18095"/>
<dbReference type="OrthoDB" id="7326421at2759"/>
<protein>
    <submittedName>
        <fullName evidence="1">Uncharacterized protein</fullName>
    </submittedName>
</protein>
<name>W9ZVX0_FUSOX</name>
<dbReference type="AlphaFoldDB" id="W9ZVX0"/>
<dbReference type="EMBL" id="JH659415">
    <property type="protein sequence ID" value="EXK25241.1"/>
    <property type="molecule type" value="Genomic_DNA"/>
</dbReference>
<sequence length="137" mass="14985">MLAVQMRDGDLRVWSVAKKYSADDTAKVVRNLWKAETSMDGPNWMGWSKNGRITQSSDSQTLPWDVRTKLVTHDPIPILDLLRGLAVYGQGATLFTLGPNDTVQQFDLNSLAITVANVQHPANLLPPSPPVSEGTGD</sequence>
<organism evidence="1">
    <name type="scientific">Fusarium oxysporum f. sp. melonis 26406</name>
    <dbReference type="NCBI Taxonomy" id="1089452"/>
    <lineage>
        <taxon>Eukaryota</taxon>
        <taxon>Fungi</taxon>
        <taxon>Dikarya</taxon>
        <taxon>Ascomycota</taxon>
        <taxon>Pezizomycotina</taxon>
        <taxon>Sordariomycetes</taxon>
        <taxon>Hypocreomycetidae</taxon>
        <taxon>Hypocreales</taxon>
        <taxon>Nectriaceae</taxon>
        <taxon>Fusarium</taxon>
        <taxon>Fusarium oxysporum species complex</taxon>
    </lineage>
</organism>
<dbReference type="Proteomes" id="UP000030703">
    <property type="component" value="Unassembled WGS sequence"/>
</dbReference>
<reference evidence="1" key="1">
    <citation type="submission" date="2012-04" db="EMBL/GenBank/DDBJ databases">
        <title>The Genome Sequence of Fusarium oxysporum melonis.</title>
        <authorList>
            <consortium name="The Broad Institute Genome Sequencing Platform"/>
            <person name="Ma L.-J."/>
            <person name="Gale L.R."/>
            <person name="Schwartz D.C."/>
            <person name="Zhou S."/>
            <person name="Corby-Kistler H."/>
            <person name="Young S.K."/>
            <person name="Zeng Q."/>
            <person name="Gargeya S."/>
            <person name="Fitzgerald M."/>
            <person name="Haas B."/>
            <person name="Abouelleil A."/>
            <person name="Alvarado L."/>
            <person name="Arachchi H.M."/>
            <person name="Berlin A."/>
            <person name="Brown A."/>
            <person name="Chapman S.B."/>
            <person name="Chen Z."/>
            <person name="Dunbar C."/>
            <person name="Freedman E."/>
            <person name="Gearin G."/>
            <person name="Goldberg J."/>
            <person name="Griggs A."/>
            <person name="Gujja S."/>
            <person name="Heiman D."/>
            <person name="Howarth C."/>
            <person name="Larson L."/>
            <person name="Lui A."/>
            <person name="MacDonald P.J.P."/>
            <person name="Montmayeur A."/>
            <person name="Murphy C."/>
            <person name="Neiman D."/>
            <person name="Pearson M."/>
            <person name="Priest M."/>
            <person name="Roberts A."/>
            <person name="Saif S."/>
            <person name="Shea T."/>
            <person name="Shenoy N."/>
            <person name="Sisk P."/>
            <person name="Stolte C."/>
            <person name="Sykes S."/>
            <person name="Wortman J."/>
            <person name="Nusbaum C."/>
            <person name="Birren B."/>
        </authorList>
    </citation>
    <scope>NUCLEOTIDE SEQUENCE</scope>
    <source>
        <strain evidence="1">26406</strain>
    </source>
</reference>
<proteinExistence type="predicted"/>
<accession>W9ZVX0</accession>
<evidence type="ECO:0000313" key="1">
    <source>
        <dbReference type="EMBL" id="EXK25241.1"/>
    </source>
</evidence>
<dbReference type="HOGENOM" id="CLU_1865204_0_0_1"/>
<reference evidence="1" key="2">
    <citation type="submission" date="2012-05" db="EMBL/GenBank/DDBJ databases">
        <title>Annotation of the Genome Sequence of Fusarium oxysporum f. sp. melonis 26406.</title>
        <authorList>
            <consortium name="The Broad Institute Genomics Platform"/>
            <person name="Ma L.-J."/>
            <person name="Corby-Kistler H."/>
            <person name="Broz K."/>
            <person name="Gale L.R."/>
            <person name="Jonkers W."/>
            <person name="O'Donnell K."/>
            <person name="Ploetz R."/>
            <person name="Steinberg C."/>
            <person name="Schwartz D.C."/>
            <person name="VanEtten H."/>
            <person name="Zhou S."/>
            <person name="Young S.K."/>
            <person name="Zeng Q."/>
            <person name="Gargeya S."/>
            <person name="Fitzgerald M."/>
            <person name="Abouelleil A."/>
            <person name="Alvarado L."/>
            <person name="Chapman S.B."/>
            <person name="Gainer-Dewar J."/>
            <person name="Goldberg J."/>
            <person name="Griggs A."/>
            <person name="Gujja S."/>
            <person name="Hansen M."/>
            <person name="Howarth C."/>
            <person name="Imamovic A."/>
            <person name="Ireland A."/>
            <person name="Larimer J."/>
            <person name="McCowan C."/>
            <person name="Murphy C."/>
            <person name="Pearson M."/>
            <person name="Poon T.W."/>
            <person name="Priest M."/>
            <person name="Roberts A."/>
            <person name="Saif S."/>
            <person name="Shea T."/>
            <person name="Sykes S."/>
            <person name="Wortman J."/>
            <person name="Nusbaum C."/>
            <person name="Birren B."/>
        </authorList>
    </citation>
    <scope>NUCLEOTIDE SEQUENCE</scope>
    <source>
        <strain evidence="1">26406</strain>
    </source>
</reference>
<gene>
    <name evidence="1" type="ORF">FOMG_18095</name>
</gene>
<dbReference type="SUPFAM" id="SSF101908">
    <property type="entry name" value="Putative isomerase YbhE"/>
    <property type="match status" value="1"/>
</dbReference>